<dbReference type="Proteomes" id="UP001321445">
    <property type="component" value="Chromosome"/>
</dbReference>
<dbReference type="PANTHER" id="PTHR34580:SF1">
    <property type="entry name" value="PROTEIN PAFC"/>
    <property type="match status" value="1"/>
</dbReference>
<dbReference type="EMBL" id="AP027370">
    <property type="protein sequence ID" value="BDY13188.1"/>
    <property type="molecule type" value="Genomic_DNA"/>
</dbReference>
<gene>
    <name evidence="4" type="ORF">HCR_15000</name>
</gene>
<name>A0ABM8FN63_9BACT</name>
<dbReference type="InterPro" id="IPR051534">
    <property type="entry name" value="CBASS_pafABC_assoc_protein"/>
</dbReference>
<dbReference type="Gene3D" id="1.10.10.10">
    <property type="entry name" value="Winged helix-like DNA-binding domain superfamily/Winged helix DNA-binding domain"/>
    <property type="match status" value="1"/>
</dbReference>
<protein>
    <submittedName>
        <fullName evidence="4">Transcriptional regulator</fullName>
    </submittedName>
</protein>
<evidence type="ECO:0000259" key="3">
    <source>
        <dbReference type="PROSITE" id="PS51000"/>
    </source>
</evidence>
<keyword evidence="2" id="KW-0804">Transcription</keyword>
<evidence type="ECO:0000313" key="4">
    <source>
        <dbReference type="EMBL" id="BDY13188.1"/>
    </source>
</evidence>
<dbReference type="RefSeq" id="WP_286336156.1">
    <property type="nucleotide sequence ID" value="NZ_AP027370.1"/>
</dbReference>
<dbReference type="PANTHER" id="PTHR34580">
    <property type="match status" value="1"/>
</dbReference>
<dbReference type="InterPro" id="IPR026881">
    <property type="entry name" value="WYL_dom"/>
</dbReference>
<dbReference type="InterPro" id="IPR036388">
    <property type="entry name" value="WH-like_DNA-bd_sf"/>
</dbReference>
<dbReference type="PROSITE" id="PS51000">
    <property type="entry name" value="HTH_DEOR_2"/>
    <property type="match status" value="1"/>
</dbReference>
<sequence>MNKSHDYDKILTRLTTILQRLYSGETLSVTELAEEFNVSTKTIQRDFNERLIRFPIEKTGRRWRMQQGFGIEKIQDIDNLLTLQILETIAGSIGKGFEARSKALLGKLKNATQLPIQSYLPIEDITSHAALFSLLESAITSSTALRFNYHEKPRLVHPYRIVNFDGYWYLLGFEPKSGLVKKFYIKEIRGAEPTEHSFIPDPKLKERLEGALNAWFDPNCEPFELHLLAKRAIVKYLERRPLSPSQHLIARHANGDIEVVIKATSVPEAVELLKTWLPDLIVLAPTFVKEAYEKTLSLALRRENGHDAV</sequence>
<keyword evidence="5" id="KW-1185">Reference proteome</keyword>
<feature type="domain" description="HTH deoR-type" evidence="3">
    <location>
        <begin position="10"/>
        <end position="71"/>
    </location>
</feature>
<dbReference type="SUPFAM" id="SSF46785">
    <property type="entry name" value="Winged helix' DNA-binding domain"/>
    <property type="match status" value="1"/>
</dbReference>
<dbReference type="Pfam" id="PF08279">
    <property type="entry name" value="HTH_11"/>
    <property type="match status" value="1"/>
</dbReference>
<evidence type="ECO:0000313" key="5">
    <source>
        <dbReference type="Proteomes" id="UP001321445"/>
    </source>
</evidence>
<reference evidence="4 5" key="1">
    <citation type="submission" date="2023-03" db="EMBL/GenBank/DDBJ databases">
        <title>Description of Hydrogenimonas sp. ISO32.</title>
        <authorList>
            <person name="Mino S."/>
            <person name="Fukazawa S."/>
            <person name="Sawabe T."/>
        </authorList>
    </citation>
    <scope>NUCLEOTIDE SEQUENCE [LARGE SCALE GENOMIC DNA]</scope>
    <source>
        <strain evidence="4 5">ISO32</strain>
    </source>
</reference>
<dbReference type="InterPro" id="IPR013196">
    <property type="entry name" value="HTH_11"/>
</dbReference>
<dbReference type="PROSITE" id="PS52050">
    <property type="entry name" value="WYL"/>
    <property type="match status" value="1"/>
</dbReference>
<organism evidence="4 5">
    <name type="scientific">Hydrogenimonas cancrithermarum</name>
    <dbReference type="NCBI Taxonomy" id="2993563"/>
    <lineage>
        <taxon>Bacteria</taxon>
        <taxon>Pseudomonadati</taxon>
        <taxon>Campylobacterota</taxon>
        <taxon>Epsilonproteobacteria</taxon>
        <taxon>Campylobacterales</taxon>
        <taxon>Hydrogenimonadaceae</taxon>
        <taxon>Hydrogenimonas</taxon>
    </lineage>
</organism>
<dbReference type="InterPro" id="IPR001034">
    <property type="entry name" value="DeoR_HTH"/>
</dbReference>
<evidence type="ECO:0000256" key="1">
    <source>
        <dbReference type="ARBA" id="ARBA00023015"/>
    </source>
</evidence>
<keyword evidence="1" id="KW-0805">Transcription regulation</keyword>
<evidence type="ECO:0000256" key="2">
    <source>
        <dbReference type="ARBA" id="ARBA00023163"/>
    </source>
</evidence>
<dbReference type="InterPro" id="IPR036390">
    <property type="entry name" value="WH_DNA-bd_sf"/>
</dbReference>
<accession>A0ABM8FN63</accession>
<dbReference type="Pfam" id="PF13280">
    <property type="entry name" value="WYL"/>
    <property type="match status" value="1"/>
</dbReference>
<proteinExistence type="predicted"/>